<protein>
    <recommendedName>
        <fullName evidence="8">Thymidylate kinase</fullName>
        <ecNumber evidence="8">2.7.4.9</ecNumber>
    </recommendedName>
    <alternativeName>
        <fullName evidence="8">dTMP kinase</fullName>
    </alternativeName>
</protein>
<evidence type="ECO:0000256" key="8">
    <source>
        <dbReference type="HAMAP-Rule" id="MF_00165"/>
    </source>
</evidence>
<evidence type="ECO:0000313" key="11">
    <source>
        <dbReference type="Proteomes" id="UP000177097"/>
    </source>
</evidence>
<keyword evidence="3 8" id="KW-0545">Nucleotide biosynthesis</keyword>
<evidence type="ECO:0000313" key="10">
    <source>
        <dbReference type="EMBL" id="OGL70703.1"/>
    </source>
</evidence>
<feature type="domain" description="Thymidylate kinase-like" evidence="9">
    <location>
        <begin position="18"/>
        <end position="175"/>
    </location>
</feature>
<dbReference type="SUPFAM" id="SSF52540">
    <property type="entry name" value="P-loop containing nucleoside triphosphate hydrolases"/>
    <property type="match status" value="1"/>
</dbReference>
<sequence length="250" mass="27753">MNSRRGVSQTPGLFFVMDGSDGTGKATQTKRLVERLGQEGFDVETISFPQYGKKSAGPVEAYLSGAYGRRGGDVDARAASILFAVDRFDASFQIRAWLEAGKVVVTDRYVGSNIAHQGGKIADSAERREYMEWNDHLEHTIFNIPRPTLNIILHVPPSIAIKLAADGAHKKTKVEGDIHESDIEHLHDAAETYKDVSRFPGFQLIDCAPSGTLRTVEDIHDEIWSHIHQYLPKPTIRSSSVSSEYLIHHT</sequence>
<organism evidence="10 11">
    <name type="scientific">Candidatus Uhrbacteria bacterium RIFCSPHIGHO2_02_FULL_53_13</name>
    <dbReference type="NCBI Taxonomy" id="1802389"/>
    <lineage>
        <taxon>Bacteria</taxon>
        <taxon>Candidatus Uhriibacteriota</taxon>
    </lineage>
</organism>
<dbReference type="GO" id="GO:0006233">
    <property type="term" value="P:dTDP biosynthetic process"/>
    <property type="evidence" value="ECO:0007669"/>
    <property type="project" value="InterPro"/>
</dbReference>
<comment type="similarity">
    <text evidence="1 8">Belongs to the thymidylate kinase family.</text>
</comment>
<keyword evidence="4 8" id="KW-0547">Nucleotide-binding</keyword>
<dbReference type="HAMAP" id="MF_00165">
    <property type="entry name" value="Thymidylate_kinase"/>
    <property type="match status" value="1"/>
</dbReference>
<keyword evidence="5 8" id="KW-0418">Kinase</keyword>
<evidence type="ECO:0000256" key="3">
    <source>
        <dbReference type="ARBA" id="ARBA00022727"/>
    </source>
</evidence>
<dbReference type="Proteomes" id="UP000177097">
    <property type="component" value="Unassembled WGS sequence"/>
</dbReference>
<dbReference type="GO" id="GO:0005829">
    <property type="term" value="C:cytosol"/>
    <property type="evidence" value="ECO:0007669"/>
    <property type="project" value="TreeGrafter"/>
</dbReference>
<keyword evidence="2 8" id="KW-0808">Transferase</keyword>
<evidence type="ECO:0000256" key="4">
    <source>
        <dbReference type="ARBA" id="ARBA00022741"/>
    </source>
</evidence>
<dbReference type="GO" id="GO:0006227">
    <property type="term" value="P:dUDP biosynthetic process"/>
    <property type="evidence" value="ECO:0007669"/>
    <property type="project" value="TreeGrafter"/>
</dbReference>
<dbReference type="EMBL" id="MGDX01000027">
    <property type="protein sequence ID" value="OGL70703.1"/>
    <property type="molecule type" value="Genomic_DNA"/>
</dbReference>
<reference evidence="10 11" key="1">
    <citation type="journal article" date="2016" name="Nat. Commun.">
        <title>Thousands of microbial genomes shed light on interconnected biogeochemical processes in an aquifer system.</title>
        <authorList>
            <person name="Anantharaman K."/>
            <person name="Brown C.T."/>
            <person name="Hug L.A."/>
            <person name="Sharon I."/>
            <person name="Castelle C.J."/>
            <person name="Probst A.J."/>
            <person name="Thomas B.C."/>
            <person name="Singh A."/>
            <person name="Wilkins M.J."/>
            <person name="Karaoz U."/>
            <person name="Brodie E.L."/>
            <person name="Williams K.H."/>
            <person name="Hubbard S.S."/>
            <person name="Banfield J.F."/>
        </authorList>
    </citation>
    <scope>NUCLEOTIDE SEQUENCE [LARGE SCALE GENOMIC DNA]</scope>
</reference>
<proteinExistence type="inferred from homology"/>
<dbReference type="GO" id="GO:0005524">
    <property type="term" value="F:ATP binding"/>
    <property type="evidence" value="ECO:0007669"/>
    <property type="project" value="UniProtKB-UniRule"/>
</dbReference>
<dbReference type="Gene3D" id="3.40.50.300">
    <property type="entry name" value="P-loop containing nucleotide triphosphate hydrolases"/>
    <property type="match status" value="1"/>
</dbReference>
<evidence type="ECO:0000256" key="6">
    <source>
        <dbReference type="ARBA" id="ARBA00022840"/>
    </source>
</evidence>
<comment type="caution">
    <text evidence="10">The sequence shown here is derived from an EMBL/GenBank/DDBJ whole genome shotgun (WGS) entry which is preliminary data.</text>
</comment>
<accession>A0A1F7TXF9</accession>
<evidence type="ECO:0000256" key="2">
    <source>
        <dbReference type="ARBA" id="ARBA00022679"/>
    </source>
</evidence>
<comment type="function">
    <text evidence="8">Phosphorylation of dTMP to form dTDP in both de novo and salvage pathways of dTTP synthesis.</text>
</comment>
<dbReference type="InterPro" id="IPR039430">
    <property type="entry name" value="Thymidylate_kin-like_dom"/>
</dbReference>
<evidence type="ECO:0000256" key="5">
    <source>
        <dbReference type="ARBA" id="ARBA00022777"/>
    </source>
</evidence>
<dbReference type="GO" id="GO:0004798">
    <property type="term" value="F:dTMP kinase activity"/>
    <property type="evidence" value="ECO:0007669"/>
    <property type="project" value="UniProtKB-UniRule"/>
</dbReference>
<evidence type="ECO:0000259" key="9">
    <source>
        <dbReference type="Pfam" id="PF02223"/>
    </source>
</evidence>
<evidence type="ECO:0000256" key="1">
    <source>
        <dbReference type="ARBA" id="ARBA00009776"/>
    </source>
</evidence>
<dbReference type="GO" id="GO:0006235">
    <property type="term" value="P:dTTP biosynthetic process"/>
    <property type="evidence" value="ECO:0007669"/>
    <property type="project" value="UniProtKB-UniRule"/>
</dbReference>
<comment type="caution">
    <text evidence="8">Lacks conserved residue(s) required for the propagation of feature annotation.</text>
</comment>
<dbReference type="PANTHER" id="PTHR10344:SF4">
    <property type="entry name" value="UMP-CMP KINASE 2, MITOCHONDRIAL"/>
    <property type="match status" value="1"/>
</dbReference>
<dbReference type="AlphaFoldDB" id="A0A1F7TXF9"/>
<dbReference type="InterPro" id="IPR018094">
    <property type="entry name" value="Thymidylate_kinase"/>
</dbReference>
<dbReference type="CDD" id="cd01672">
    <property type="entry name" value="TMPK"/>
    <property type="match status" value="1"/>
</dbReference>
<gene>
    <name evidence="8" type="primary">tmk</name>
    <name evidence="10" type="ORF">A3C17_01645</name>
</gene>
<dbReference type="STRING" id="1802389.A3C17_01645"/>
<dbReference type="EC" id="2.7.4.9" evidence="8"/>
<keyword evidence="6 8" id="KW-0067">ATP-binding</keyword>
<dbReference type="PANTHER" id="PTHR10344">
    <property type="entry name" value="THYMIDYLATE KINASE"/>
    <property type="match status" value="1"/>
</dbReference>
<dbReference type="InterPro" id="IPR027417">
    <property type="entry name" value="P-loop_NTPase"/>
</dbReference>
<name>A0A1F7TXF9_9BACT</name>
<dbReference type="Pfam" id="PF02223">
    <property type="entry name" value="Thymidylate_kin"/>
    <property type="match status" value="1"/>
</dbReference>
<evidence type="ECO:0000256" key="7">
    <source>
        <dbReference type="ARBA" id="ARBA00048743"/>
    </source>
</evidence>
<comment type="catalytic activity">
    <reaction evidence="7 8">
        <text>dTMP + ATP = dTDP + ADP</text>
        <dbReference type="Rhea" id="RHEA:13517"/>
        <dbReference type="ChEBI" id="CHEBI:30616"/>
        <dbReference type="ChEBI" id="CHEBI:58369"/>
        <dbReference type="ChEBI" id="CHEBI:63528"/>
        <dbReference type="ChEBI" id="CHEBI:456216"/>
        <dbReference type="EC" id="2.7.4.9"/>
    </reaction>
</comment>